<keyword evidence="3" id="KW-0808">Transferase</keyword>
<dbReference type="AlphaFoldDB" id="A0A0R2B4Y4"/>
<dbReference type="InterPro" id="IPR005194">
    <property type="entry name" value="Glyco_hydro_65_C"/>
</dbReference>
<evidence type="ECO:0000313" key="10">
    <source>
        <dbReference type="Proteomes" id="UP000051845"/>
    </source>
</evidence>
<dbReference type="InterPro" id="IPR008928">
    <property type="entry name" value="6-hairpin_glycosidase_sf"/>
</dbReference>
<dbReference type="Pfam" id="PF03636">
    <property type="entry name" value="Glyco_hydro_65N"/>
    <property type="match status" value="1"/>
</dbReference>
<evidence type="ECO:0000313" key="9">
    <source>
        <dbReference type="EMBL" id="KRM74138.1"/>
    </source>
</evidence>
<evidence type="ECO:0000256" key="3">
    <source>
        <dbReference type="ARBA" id="ARBA00022679"/>
    </source>
</evidence>
<comment type="similarity">
    <text evidence="1">Belongs to the glycosyl hydrolase 65 family.</text>
</comment>
<dbReference type="GO" id="GO:0005975">
    <property type="term" value="P:carbohydrate metabolic process"/>
    <property type="evidence" value="ECO:0007669"/>
    <property type="project" value="InterPro"/>
</dbReference>
<reference evidence="9 10" key="1">
    <citation type="journal article" date="2015" name="Genome Announc.">
        <title>Expanding the biotechnology potential of lactobacilli through comparative genomics of 213 strains and associated genera.</title>
        <authorList>
            <person name="Sun Z."/>
            <person name="Harris H.M."/>
            <person name="McCann A."/>
            <person name="Guo C."/>
            <person name="Argimon S."/>
            <person name="Zhang W."/>
            <person name="Yang X."/>
            <person name="Jeffery I.B."/>
            <person name="Cooney J.C."/>
            <person name="Kagawa T.F."/>
            <person name="Liu W."/>
            <person name="Song Y."/>
            <person name="Salvetti E."/>
            <person name="Wrobel A."/>
            <person name="Rasinkangas P."/>
            <person name="Parkhill J."/>
            <person name="Rea M.C."/>
            <person name="O'Sullivan O."/>
            <person name="Ritari J."/>
            <person name="Douillard F.P."/>
            <person name="Paul Ross R."/>
            <person name="Yang R."/>
            <person name="Briner A.E."/>
            <person name="Felis G.E."/>
            <person name="de Vos W.M."/>
            <person name="Barrangou R."/>
            <person name="Klaenhammer T.R."/>
            <person name="Caufield P.W."/>
            <person name="Cui Y."/>
            <person name="Zhang H."/>
            <person name="O'Toole P.W."/>
        </authorList>
    </citation>
    <scope>NUCLEOTIDE SEQUENCE [LARGE SCALE GENOMIC DNA]</scope>
    <source>
        <strain evidence="9 10">DSM 20515</strain>
    </source>
</reference>
<feature type="binding site" evidence="5">
    <location>
        <begin position="355"/>
        <end position="356"/>
    </location>
    <ligand>
        <name>substrate</name>
    </ligand>
</feature>
<evidence type="ECO:0000256" key="4">
    <source>
        <dbReference type="PIRSR" id="PIRSR036289-50"/>
    </source>
</evidence>
<dbReference type="PIRSF" id="PIRSF036289">
    <property type="entry name" value="Glycosyl_hydrolase_malt_phosph"/>
    <property type="match status" value="1"/>
</dbReference>
<gene>
    <name evidence="9" type="ORF">FC82_GL000300</name>
</gene>
<dbReference type="PANTHER" id="PTHR11051">
    <property type="entry name" value="GLYCOSYL HYDROLASE-RELATED"/>
    <property type="match status" value="1"/>
</dbReference>
<feature type="binding site" evidence="5">
    <location>
        <begin position="595"/>
        <end position="596"/>
    </location>
    <ligand>
        <name>substrate</name>
    </ligand>
</feature>
<feature type="domain" description="Glycoside hydrolase family 65 central catalytic" evidence="6">
    <location>
        <begin position="321"/>
        <end position="682"/>
    </location>
</feature>
<feature type="domain" description="Glycoside hydrolase family 65 C-terminal" evidence="7">
    <location>
        <begin position="692"/>
        <end position="753"/>
    </location>
</feature>
<dbReference type="PANTHER" id="PTHR11051:SF8">
    <property type="entry name" value="PROTEIN-GLUCOSYLGALACTOSYLHYDROXYLYSINE GLUCOSIDASE"/>
    <property type="match status" value="1"/>
</dbReference>
<dbReference type="Pfam" id="PF03633">
    <property type="entry name" value="Glyco_hydro_65C"/>
    <property type="match status" value="1"/>
</dbReference>
<evidence type="ECO:0000256" key="2">
    <source>
        <dbReference type="ARBA" id="ARBA00022676"/>
    </source>
</evidence>
<evidence type="ECO:0000259" key="6">
    <source>
        <dbReference type="Pfam" id="PF03632"/>
    </source>
</evidence>
<keyword evidence="2" id="KW-0328">Glycosyltransferase</keyword>
<dbReference type="Pfam" id="PF03632">
    <property type="entry name" value="Glyco_hydro_65m"/>
    <property type="match status" value="1"/>
</dbReference>
<dbReference type="PATRIC" id="fig|1423733.4.peg.323"/>
<proteinExistence type="inferred from homology"/>
<comment type="caution">
    <text evidence="9">The sequence shown here is derived from an EMBL/GenBank/DDBJ whole genome shotgun (WGS) entry which is preliminary data.</text>
</comment>
<evidence type="ECO:0000259" key="8">
    <source>
        <dbReference type="Pfam" id="PF03636"/>
    </source>
</evidence>
<evidence type="ECO:0000256" key="1">
    <source>
        <dbReference type="ARBA" id="ARBA00006768"/>
    </source>
</evidence>
<dbReference type="GO" id="GO:0016757">
    <property type="term" value="F:glycosyltransferase activity"/>
    <property type="evidence" value="ECO:0007669"/>
    <property type="project" value="UniProtKB-KW"/>
</dbReference>
<dbReference type="Proteomes" id="UP000051845">
    <property type="component" value="Unassembled WGS sequence"/>
</dbReference>
<dbReference type="InterPro" id="IPR017045">
    <property type="entry name" value="Malt_Pase/Glycosyl_Hdrlase"/>
</dbReference>
<feature type="domain" description="Glycoside hydrolase family 65 N-terminal" evidence="8">
    <location>
        <begin position="21"/>
        <end position="232"/>
    </location>
</feature>
<feature type="active site" description="Proton donor" evidence="4">
    <location>
        <position position="487"/>
    </location>
</feature>
<dbReference type="GO" id="GO:0004553">
    <property type="term" value="F:hydrolase activity, hydrolyzing O-glycosyl compounds"/>
    <property type="evidence" value="ECO:0007669"/>
    <property type="project" value="TreeGrafter"/>
</dbReference>
<dbReference type="RefSeq" id="WP_056997274.1">
    <property type="nucleotide sequence ID" value="NZ_AYYR01000094.1"/>
</dbReference>
<sequence>MDTTDEFQIHLQQLPFKKATAIETVYALGNGHFGVRSSNPLQGDNPDYPGQPGLFINGFYDLTAIHYGEDYPGYPQNSQTICQLPDPRFMVLEIDGLRSDEETFKIRLVDKNLNLKTGLLLEIFEITSPTDKTVRLTMQSFASQDDRRLFGVSYSLSALNFAGSVKLNKQHRYTQQQIPEHVTDIRNVQRQSQLTITYQEADHPTLQMITRKSQLAVTLQLQPLNVDGQPIPKLTTQDQLPTYVTEFNLVPGIAQHADFVYSIGYPHPIVVANSEPDTQDQTLATETFTTLLNKSASKWSTFWDNSDVELAGDAKLAKSIRFNLFHLNQAAGRDGMTSIPAKGLTGSGYEGHYFWDAEMFMLPFFIFTQPDTARQILSYRYSKLLQAQKRARAMNVKKGVLFPWRTINGTEASAYYPAGTAQVHINADIAYAVDLYVRVTDDQDFLASQGLPLIIETACFWLAYGHYATDDAHHGRFVINDVTGPDEYTAMVNNNYYTNRMAQHNLYLATKYARKLGHTEDNVIGKLGLTTAEIDAFQHAADQMYLPFDPESQIKKQDDTSTEKPVWPIAETPRTQFPLLLHYHPMTIYHYQVNKQADTVMSDFLFPEDQDQAQLKRDYDYYEAITVHDSSLSRAIFGILAHRLGEAGKAYQYFMDTALADLTDAQGNLSAGIHAANMGGSWLSLIYGFAGLEIKDTTLHLHPELPSEWLQLRFKLWFQHRRIGMTITHQSLTLENLKGKPITVYVNGEPVVLGSERVTVPFSD</sequence>
<dbReference type="EMBL" id="AYYR01000094">
    <property type="protein sequence ID" value="KRM74138.1"/>
    <property type="molecule type" value="Genomic_DNA"/>
</dbReference>
<dbReference type="InterPro" id="IPR011013">
    <property type="entry name" value="Gal_mutarotase_sf_dom"/>
</dbReference>
<dbReference type="InterPro" id="IPR012341">
    <property type="entry name" value="6hp_glycosidase-like_sf"/>
</dbReference>
<evidence type="ECO:0000259" key="7">
    <source>
        <dbReference type="Pfam" id="PF03633"/>
    </source>
</evidence>
<accession>A0A0R2B4Y4</accession>
<organism evidence="9 10">
    <name type="scientific">Secundilactobacillus collinoides DSM 20515 = JCM 1123</name>
    <dbReference type="NCBI Taxonomy" id="1423733"/>
    <lineage>
        <taxon>Bacteria</taxon>
        <taxon>Bacillati</taxon>
        <taxon>Bacillota</taxon>
        <taxon>Bacilli</taxon>
        <taxon>Lactobacillales</taxon>
        <taxon>Lactobacillaceae</taxon>
        <taxon>Secundilactobacillus</taxon>
    </lineage>
</organism>
<dbReference type="SUPFAM" id="SSF48208">
    <property type="entry name" value="Six-hairpin glycosidases"/>
    <property type="match status" value="1"/>
</dbReference>
<evidence type="ECO:0000256" key="5">
    <source>
        <dbReference type="PIRSR" id="PIRSR036289-51"/>
    </source>
</evidence>
<dbReference type="InterPro" id="IPR037018">
    <property type="entry name" value="GH65_N"/>
</dbReference>
<dbReference type="Gene3D" id="1.50.10.10">
    <property type="match status" value="1"/>
</dbReference>
<dbReference type="GO" id="GO:0030246">
    <property type="term" value="F:carbohydrate binding"/>
    <property type="evidence" value="ECO:0007669"/>
    <property type="project" value="InterPro"/>
</dbReference>
<dbReference type="Gene3D" id="2.60.420.10">
    <property type="entry name" value="Maltose phosphorylase, domain 3"/>
    <property type="match status" value="1"/>
</dbReference>
<protein>
    <submittedName>
        <fullName evidence="9">Kojibiose phosphorylase</fullName>
    </submittedName>
</protein>
<name>A0A0R2B4Y4_SECCO</name>
<dbReference type="Gene3D" id="2.70.98.40">
    <property type="entry name" value="Glycoside hydrolase, family 65, N-terminal domain"/>
    <property type="match status" value="1"/>
</dbReference>
<dbReference type="InterPro" id="IPR005196">
    <property type="entry name" value="Glyco_hydro_65_N"/>
</dbReference>
<dbReference type="InterPro" id="IPR005195">
    <property type="entry name" value="Glyco_hydro_65_M"/>
</dbReference>
<dbReference type="SUPFAM" id="SSF74650">
    <property type="entry name" value="Galactose mutarotase-like"/>
    <property type="match status" value="1"/>
</dbReference>